<dbReference type="PANTHER" id="PTHR43553">
    <property type="entry name" value="HEAVY METAL TRANSPORTER"/>
    <property type="match status" value="1"/>
</dbReference>
<dbReference type="InterPro" id="IPR003439">
    <property type="entry name" value="ABC_transporter-like_ATP-bd"/>
</dbReference>
<evidence type="ECO:0000256" key="7">
    <source>
        <dbReference type="ARBA" id="ARBA00022840"/>
    </source>
</evidence>
<evidence type="ECO:0000256" key="9">
    <source>
        <dbReference type="ARBA" id="ARBA00023136"/>
    </source>
</evidence>
<keyword evidence="8" id="KW-1278">Translocase</keyword>
<reference evidence="12" key="1">
    <citation type="submission" date="2020-10" db="EMBL/GenBank/DDBJ databases">
        <authorList>
            <person name="Gilroy R."/>
        </authorList>
    </citation>
    <scope>NUCLEOTIDE SEQUENCE</scope>
    <source>
        <strain evidence="12">ChiSjej1B19-3389</strain>
    </source>
</reference>
<dbReference type="Pfam" id="PF00005">
    <property type="entry name" value="ABC_tran"/>
    <property type="match status" value="2"/>
</dbReference>
<dbReference type="SMART" id="SM00382">
    <property type="entry name" value="AAA"/>
    <property type="match status" value="2"/>
</dbReference>
<dbReference type="GO" id="GO:0042626">
    <property type="term" value="F:ATPase-coupled transmembrane transporter activity"/>
    <property type="evidence" value="ECO:0007669"/>
    <property type="project" value="TreeGrafter"/>
</dbReference>
<dbReference type="PROSITE" id="PS50893">
    <property type="entry name" value="ABC_TRANSPORTER_2"/>
    <property type="match status" value="2"/>
</dbReference>
<comment type="function">
    <text evidence="10">Probably part of an ABC transporter complex. Responsible for energy coupling to the transport system.</text>
</comment>
<keyword evidence="4" id="KW-1003">Cell membrane</keyword>
<reference evidence="12" key="2">
    <citation type="journal article" date="2021" name="PeerJ">
        <title>Extensive microbial diversity within the chicken gut microbiome revealed by metagenomics and culture.</title>
        <authorList>
            <person name="Gilroy R."/>
            <person name="Ravi A."/>
            <person name="Getino M."/>
            <person name="Pursley I."/>
            <person name="Horton D.L."/>
            <person name="Alikhan N.F."/>
            <person name="Baker D."/>
            <person name="Gharbi K."/>
            <person name="Hall N."/>
            <person name="Watson M."/>
            <person name="Adriaenssens E.M."/>
            <person name="Foster-Nyarko E."/>
            <person name="Jarju S."/>
            <person name="Secka A."/>
            <person name="Antonio M."/>
            <person name="Oren A."/>
            <person name="Chaudhuri R.R."/>
            <person name="La Ragione R."/>
            <person name="Hildebrand F."/>
            <person name="Pallen M.J."/>
        </authorList>
    </citation>
    <scope>NUCLEOTIDE SEQUENCE</scope>
    <source>
        <strain evidence="12">ChiSjej1B19-3389</strain>
    </source>
</reference>
<evidence type="ECO:0000256" key="6">
    <source>
        <dbReference type="ARBA" id="ARBA00022741"/>
    </source>
</evidence>
<keyword evidence="9" id="KW-0472">Membrane</keyword>
<dbReference type="SUPFAM" id="SSF52540">
    <property type="entry name" value="P-loop containing nucleoside triphosphate hydrolases"/>
    <property type="match status" value="2"/>
</dbReference>
<evidence type="ECO:0000256" key="8">
    <source>
        <dbReference type="ARBA" id="ARBA00022967"/>
    </source>
</evidence>
<dbReference type="GO" id="GO:0005524">
    <property type="term" value="F:ATP binding"/>
    <property type="evidence" value="ECO:0007669"/>
    <property type="project" value="UniProtKB-KW"/>
</dbReference>
<comment type="similarity">
    <text evidence="2">Belongs to the ABC transporter superfamily.</text>
</comment>
<proteinExistence type="inferred from homology"/>
<dbReference type="PANTHER" id="PTHR43553:SF23">
    <property type="entry name" value="ABC TRANSPORTER ATP-BINDING COMPONENT"/>
    <property type="match status" value="1"/>
</dbReference>
<dbReference type="GO" id="GO:0016887">
    <property type="term" value="F:ATP hydrolysis activity"/>
    <property type="evidence" value="ECO:0007669"/>
    <property type="project" value="InterPro"/>
</dbReference>
<evidence type="ECO:0000256" key="5">
    <source>
        <dbReference type="ARBA" id="ARBA00022737"/>
    </source>
</evidence>
<dbReference type="InterPro" id="IPR050095">
    <property type="entry name" value="ECF_ABC_transporter_ATP-bd"/>
</dbReference>
<evidence type="ECO:0000256" key="10">
    <source>
        <dbReference type="ARBA" id="ARBA00025157"/>
    </source>
</evidence>
<accession>A0A9D0ZGS7</accession>
<comment type="caution">
    <text evidence="12">The sequence shown here is derived from an EMBL/GenBank/DDBJ whole genome shotgun (WGS) entry which is preliminary data.</text>
</comment>
<name>A0A9D0ZGS7_9FIRM</name>
<evidence type="ECO:0000313" key="12">
    <source>
        <dbReference type="EMBL" id="HIQ80337.1"/>
    </source>
</evidence>
<dbReference type="InterPro" id="IPR027417">
    <property type="entry name" value="P-loop_NTPase"/>
</dbReference>
<evidence type="ECO:0000256" key="1">
    <source>
        <dbReference type="ARBA" id="ARBA00004202"/>
    </source>
</evidence>
<dbReference type="Proteomes" id="UP000886787">
    <property type="component" value="Unassembled WGS sequence"/>
</dbReference>
<evidence type="ECO:0000313" key="13">
    <source>
        <dbReference type="Proteomes" id="UP000886787"/>
    </source>
</evidence>
<evidence type="ECO:0000256" key="2">
    <source>
        <dbReference type="ARBA" id="ARBA00005417"/>
    </source>
</evidence>
<keyword evidence="3" id="KW-0813">Transport</keyword>
<dbReference type="PROSITE" id="PS00211">
    <property type="entry name" value="ABC_TRANSPORTER_1"/>
    <property type="match status" value="1"/>
</dbReference>
<dbReference type="GO" id="GO:0043190">
    <property type="term" value="C:ATP-binding cassette (ABC) transporter complex"/>
    <property type="evidence" value="ECO:0007669"/>
    <property type="project" value="TreeGrafter"/>
</dbReference>
<keyword evidence="6" id="KW-0547">Nucleotide-binding</keyword>
<dbReference type="AlphaFoldDB" id="A0A9D0ZGS7"/>
<dbReference type="CDD" id="cd03225">
    <property type="entry name" value="ABC_cobalt_CbiO_domain1"/>
    <property type="match status" value="1"/>
</dbReference>
<evidence type="ECO:0000256" key="3">
    <source>
        <dbReference type="ARBA" id="ARBA00022448"/>
    </source>
</evidence>
<gene>
    <name evidence="12" type="ORF">IAD32_03530</name>
</gene>
<dbReference type="InterPro" id="IPR017871">
    <property type="entry name" value="ABC_transporter-like_CS"/>
</dbReference>
<keyword evidence="5" id="KW-0677">Repeat</keyword>
<dbReference type="EMBL" id="DVFW01000020">
    <property type="protein sequence ID" value="HIQ80337.1"/>
    <property type="molecule type" value="Genomic_DNA"/>
</dbReference>
<evidence type="ECO:0000256" key="4">
    <source>
        <dbReference type="ARBA" id="ARBA00022475"/>
    </source>
</evidence>
<dbReference type="Gene3D" id="3.40.50.300">
    <property type="entry name" value="P-loop containing nucleotide triphosphate hydrolases"/>
    <property type="match status" value="2"/>
</dbReference>
<dbReference type="InterPro" id="IPR015856">
    <property type="entry name" value="ABC_transpr_CbiO/EcfA_su"/>
</dbReference>
<feature type="domain" description="ABC transporter" evidence="11">
    <location>
        <begin position="4"/>
        <end position="240"/>
    </location>
</feature>
<sequence>MEILTVRNLSFTYPQQAQKALEGINLTAEEGDFIVLCGPSGSGKTTLLRLLKRELAPFGEKTGEIRLFSKPMEDKAISPFDVGFIMQNPYAQLVTDKVWHELSFTLENMGKKGNDIRRITGELASFFGITAWYHKSTDVLSGGQVQLLNLAAVMAASPKLLLLDEPLSQLDPVSACDFIQMLVRLNRELSLTVVIAEHRLEGLFAEADQVVLMDQGKIALSGAPKQAVPKMQTLANRQKLMPLMPSAVQVFTELSGEGSAPLNVRQGRNFLQRTYKTTVRSLPEKTVRQKGRCVLALRNLWFRYEKKGEDVLKNLCLSIYERETLCILGANGAGKSTLLQVMAAQYRPYSGKLSLSQGKTVALLPQNPVNLFLKDTVKEDYTALLRRCGMEERCREERIRQVCTTLAITDLLDRHPLDLSGGQQQKAALGKLLLLQPQILLLDEPTKGIDAAAKQALAELFLRLTQTGPSVVIVTHDVEFAAVCADRCALLFDGQIVSEDTPAAFFGGNSFYTTAASRMSRTMYDDCITCADVVEICKANGKLQEETI</sequence>
<protein>
    <submittedName>
        <fullName evidence="12">ATP-binding cassette domain-containing protein</fullName>
    </submittedName>
</protein>
<comment type="subcellular location">
    <subcellularLocation>
        <location evidence="1">Cell membrane</location>
        <topology evidence="1">Peripheral membrane protein</topology>
    </subcellularLocation>
</comment>
<keyword evidence="7 12" id="KW-0067">ATP-binding</keyword>
<feature type="domain" description="ABC transporter" evidence="11">
    <location>
        <begin position="295"/>
        <end position="518"/>
    </location>
</feature>
<evidence type="ECO:0000259" key="11">
    <source>
        <dbReference type="PROSITE" id="PS50893"/>
    </source>
</evidence>
<organism evidence="12 13">
    <name type="scientific">Candidatus Scatavimonas merdigallinarum</name>
    <dbReference type="NCBI Taxonomy" id="2840914"/>
    <lineage>
        <taxon>Bacteria</taxon>
        <taxon>Bacillati</taxon>
        <taxon>Bacillota</taxon>
        <taxon>Clostridia</taxon>
        <taxon>Eubacteriales</taxon>
        <taxon>Oscillospiraceae</taxon>
        <taxon>Oscillospiraceae incertae sedis</taxon>
        <taxon>Candidatus Scatavimonas</taxon>
    </lineage>
</organism>
<dbReference type="InterPro" id="IPR003593">
    <property type="entry name" value="AAA+_ATPase"/>
</dbReference>